<organismHost>
    <name type="scientific">Pseudomonas aeruginosa</name>
    <dbReference type="NCBI Taxonomy" id="287"/>
</organismHost>
<dbReference type="RefSeq" id="YP_009217156.1">
    <property type="nucleotide sequence ID" value="NC_028999.1"/>
</dbReference>
<dbReference type="Proteomes" id="UP000008388">
    <property type="component" value="Segment"/>
</dbReference>
<reference evidence="1 2" key="1">
    <citation type="journal article" date="2011" name="Microbiology">
        <title>The Pseudomonas aeruginosa generalized transducing phage phiPA3 is a new member of the phiKZ-like group of 'jumbo' phages, and infects model laboratory strains and clinical isolates from cystic fibrosis patients.</title>
        <authorList>
            <person name="Monson R."/>
            <person name="Foulds I."/>
            <person name="Foweraker J."/>
            <person name="Welch M."/>
            <person name="Salmond G.P."/>
        </authorList>
    </citation>
    <scope>NUCLEOTIDE SEQUENCE [LARGE SCALE GENOMIC DNA]</scope>
</reference>
<proteinExistence type="predicted"/>
<organism evidence="1 2">
    <name type="scientific">Pseudomonas phage PhiPA3</name>
    <name type="common">Pseudomonas aeruginosa phage PhiPA3</name>
    <dbReference type="NCBI Taxonomy" id="998086"/>
    <lineage>
        <taxon>Viruses</taxon>
        <taxon>Duplodnaviria</taxon>
        <taxon>Heunggongvirae</taxon>
        <taxon>Uroviricota</taxon>
        <taxon>Caudoviricetes</taxon>
        <taxon>Chimalliviridae</taxon>
        <taxon>Miltoncavirus</taxon>
        <taxon>Miltoncavirus PhiPA3</taxon>
    </lineage>
</organism>
<dbReference type="OrthoDB" id="32421at10239"/>
<protein>
    <submittedName>
        <fullName evidence="1">Uncharacterized protein 076</fullName>
    </submittedName>
</protein>
<sequence>MQEILDSVLTPLIADERKEAILDCVASFEELDFSPALDELHTVCMIADDMADTSILLSRIDDVIRVAHDQILSGFEIRVSDEATQVERQAILKTVTGIAYYILPDDIQGILQSEYDHEETLAHLVPLFENVSVDDILPLITYVAPSFIEALTKHVNEVMQVRGVAQEYDPPVERIKLINQLLRTFGHDKFQLMLELSSSGMRVGGAIDQLMSDSMNALDSRNAKEALYEIVGLVFFSNVTPEMIWKTANMLTDEYTENPMERAIMLDELRVIQRRMPINETA</sequence>
<dbReference type="KEGG" id="vg:26643605"/>
<name>F8SJV5_BPPA3</name>
<evidence type="ECO:0000313" key="1">
    <source>
        <dbReference type="EMBL" id="AEH03500.1"/>
    </source>
</evidence>
<keyword evidence="2" id="KW-1185">Reference proteome</keyword>
<dbReference type="EMBL" id="HQ630627">
    <property type="protein sequence ID" value="AEH03500.1"/>
    <property type="molecule type" value="Genomic_DNA"/>
</dbReference>
<accession>F8SJV5</accession>
<dbReference type="GeneID" id="26643605"/>
<gene>
    <name evidence="1" type="primary">076</name>
</gene>
<evidence type="ECO:0000313" key="2">
    <source>
        <dbReference type="Proteomes" id="UP000008388"/>
    </source>
</evidence>